<feature type="signal peptide" evidence="18">
    <location>
        <begin position="1"/>
        <end position="21"/>
    </location>
</feature>
<dbReference type="GO" id="GO:0047134">
    <property type="term" value="F:protein-disulfide reductase [NAD(P)H] activity"/>
    <property type="evidence" value="ECO:0007669"/>
    <property type="project" value="UniProtKB-UniRule"/>
</dbReference>
<feature type="transmembrane region" description="Helical" evidence="18">
    <location>
        <begin position="443"/>
        <end position="463"/>
    </location>
</feature>
<dbReference type="Gene3D" id="3.40.30.10">
    <property type="entry name" value="Glutaredoxin"/>
    <property type="match status" value="1"/>
</dbReference>
<comment type="similarity">
    <text evidence="2 18">Belongs to the thioredoxin family. DsbD subfamily.</text>
</comment>
<keyword evidence="4 18" id="KW-1003">Cell membrane</keyword>
<keyword evidence="14 18" id="KW-1015">Disulfide bond</keyword>
<dbReference type="InterPro" id="IPR036929">
    <property type="entry name" value="DsbDN_sf"/>
</dbReference>
<dbReference type="Proteomes" id="UP001164472">
    <property type="component" value="Chromosome"/>
</dbReference>
<dbReference type="EMBL" id="CP101527">
    <property type="protein sequence ID" value="UZW76423.1"/>
    <property type="molecule type" value="Genomic_DNA"/>
</dbReference>
<dbReference type="Pfam" id="PF13899">
    <property type="entry name" value="Thioredoxin_7"/>
    <property type="match status" value="1"/>
</dbReference>
<evidence type="ECO:0000313" key="21">
    <source>
        <dbReference type="Proteomes" id="UP001164472"/>
    </source>
</evidence>
<evidence type="ECO:0000256" key="2">
    <source>
        <dbReference type="ARBA" id="ARBA00007241"/>
    </source>
</evidence>
<evidence type="ECO:0000256" key="9">
    <source>
        <dbReference type="ARBA" id="ARBA00022982"/>
    </source>
</evidence>
<keyword evidence="15 18" id="KW-0676">Redox-active center</keyword>
<comment type="catalytic activity">
    <reaction evidence="16 18">
        <text>[protein]-dithiol + NAD(+) = [protein]-disulfide + NADH + H(+)</text>
        <dbReference type="Rhea" id="RHEA:18749"/>
        <dbReference type="Rhea" id="RHEA-COMP:10593"/>
        <dbReference type="Rhea" id="RHEA-COMP:10594"/>
        <dbReference type="ChEBI" id="CHEBI:15378"/>
        <dbReference type="ChEBI" id="CHEBI:29950"/>
        <dbReference type="ChEBI" id="CHEBI:50058"/>
        <dbReference type="ChEBI" id="CHEBI:57540"/>
        <dbReference type="ChEBI" id="CHEBI:57945"/>
        <dbReference type="EC" id="1.8.1.8"/>
    </reaction>
</comment>
<comment type="caution">
    <text evidence="18">Lacks conserved residue(s) required for the propagation of feature annotation.</text>
</comment>
<feature type="transmembrane region" description="Helical" evidence="18">
    <location>
        <begin position="190"/>
        <end position="215"/>
    </location>
</feature>
<evidence type="ECO:0000256" key="8">
    <source>
        <dbReference type="ARBA" id="ARBA00022748"/>
    </source>
</evidence>
<evidence type="ECO:0000256" key="16">
    <source>
        <dbReference type="ARBA" id="ARBA00047388"/>
    </source>
</evidence>
<feature type="disulfide bond" description="Redox-active" evidence="18">
    <location>
        <begin position="136"/>
        <end position="142"/>
    </location>
</feature>
<reference evidence="20" key="1">
    <citation type="submission" date="2022-07" db="EMBL/GenBank/DDBJ databases">
        <title>Alkalimarinus sp. nov., isolated from gut of a Alitta virens.</title>
        <authorList>
            <person name="Yang A.I."/>
            <person name="Shin N.-R."/>
        </authorList>
    </citation>
    <scope>NUCLEOTIDE SEQUENCE</scope>
    <source>
        <strain evidence="20">FA028</strain>
    </source>
</reference>
<evidence type="ECO:0000256" key="5">
    <source>
        <dbReference type="ARBA" id="ARBA00022519"/>
    </source>
</evidence>
<comment type="function">
    <text evidence="18">Required to facilitate the formation of correct disulfide bonds in some periplasmic proteins and for the assembly of the periplasmic c-type cytochromes. Acts by transferring electrons from cytoplasmic thioredoxin to the periplasm. This transfer involves a cascade of disulfide bond formation and reduction steps.</text>
</comment>
<dbReference type="InterPro" id="IPR028250">
    <property type="entry name" value="DsbDN"/>
</dbReference>
<evidence type="ECO:0000259" key="19">
    <source>
        <dbReference type="PROSITE" id="PS51352"/>
    </source>
</evidence>
<evidence type="ECO:0000256" key="10">
    <source>
        <dbReference type="ARBA" id="ARBA00022989"/>
    </source>
</evidence>
<accession>A0A9E8HKP7</accession>
<keyword evidence="6 18" id="KW-0812">Transmembrane</keyword>
<feature type="transmembrane region" description="Helical" evidence="18">
    <location>
        <begin position="409"/>
        <end position="431"/>
    </location>
</feature>
<keyword evidence="13 18" id="KW-0472">Membrane</keyword>
<feature type="chain" id="PRO_5039774341" description="Thiol:disulfide interchange protein DsbD" evidence="18">
    <location>
        <begin position="22"/>
        <end position="615"/>
    </location>
</feature>
<proteinExistence type="inferred from homology"/>
<evidence type="ECO:0000256" key="6">
    <source>
        <dbReference type="ARBA" id="ARBA00022692"/>
    </source>
</evidence>
<keyword evidence="12 18" id="KW-0520">NAD</keyword>
<sequence precursor="true">MYRFIPFLAAILLFSSATSYASFGSGGSGFGKSLFADSEFLPVDTAFKFSSRVEGNHIVLVWDIEDGYYLYKERLKFEIDNTLGSLGTPVFSKSGKQKDDPNFGVVNVFYNDVVIKIPVTLNNAQEAPIEVTYQGCADAGLCYPPQSKSALFVSNTDSALLAPTPQQEAPVDYDSASGIFSFIQSASLPAIIGIFFLLGMGLTFTPCVFPMIPIISSIIAGQKNPTLWRSFSLSLAYVLGMSLTYATAGVITGMLGASANIQAYLQAPAVLITFSIVFVLLALSMFGFYELQLPEGIRNRLNNTSQNIKGGQTVGVFFIGALSALIVSPCVSAPLAGALLYISTTADASLGGLSLFALGLGMGVPLMAVGIGGGKFLPKAGHWMEIVKAAFGIMLIGVAIWLLERLLPSAVTLLLWSLLLGLTGAQMGAFEPAKVGWQRLSKGLGLFLVLYASTLFIGAITGASNPLTPLENITLGGNTNTSNSVSHIETPFNTIYSIDQLSAQKSQSEALNKPLLLDFYADWCISCKVMEREVFAKPEPAMLMSNFTLVQADVTKNDSGNQALLEEYNLFGPPSILFFDVNGNELKEFRVMGELNEEQFTRHINNVLKKLASAS</sequence>
<dbReference type="KEGG" id="asem:NNL22_07490"/>
<evidence type="ECO:0000256" key="4">
    <source>
        <dbReference type="ARBA" id="ARBA00022475"/>
    </source>
</evidence>
<comment type="catalytic activity">
    <reaction evidence="17 18">
        <text>[protein]-dithiol + NADP(+) = [protein]-disulfide + NADPH + H(+)</text>
        <dbReference type="Rhea" id="RHEA:18753"/>
        <dbReference type="Rhea" id="RHEA-COMP:10593"/>
        <dbReference type="Rhea" id="RHEA-COMP:10594"/>
        <dbReference type="ChEBI" id="CHEBI:15378"/>
        <dbReference type="ChEBI" id="CHEBI:29950"/>
        <dbReference type="ChEBI" id="CHEBI:50058"/>
        <dbReference type="ChEBI" id="CHEBI:57783"/>
        <dbReference type="ChEBI" id="CHEBI:58349"/>
        <dbReference type="EC" id="1.8.1.8"/>
    </reaction>
</comment>
<dbReference type="AlphaFoldDB" id="A0A9E8HKP7"/>
<keyword evidence="10 18" id="KW-1133">Transmembrane helix</keyword>
<evidence type="ECO:0000256" key="15">
    <source>
        <dbReference type="ARBA" id="ARBA00023284"/>
    </source>
</evidence>
<name>A0A9E8HKP7_9ALTE</name>
<comment type="subcellular location">
    <subcellularLocation>
        <location evidence="1 18">Cell inner membrane</location>
        <topology evidence="1 18">Multi-pass membrane protein</topology>
    </subcellularLocation>
</comment>
<keyword evidence="5 18" id="KW-0997">Cell inner membrane</keyword>
<evidence type="ECO:0000313" key="20">
    <source>
        <dbReference type="EMBL" id="UZW76423.1"/>
    </source>
</evidence>
<feature type="transmembrane region" description="Helical" evidence="18">
    <location>
        <begin position="348"/>
        <end position="371"/>
    </location>
</feature>
<dbReference type="InterPro" id="IPR003834">
    <property type="entry name" value="Cyt_c_assmbl_TM_dom"/>
</dbReference>
<dbReference type="HAMAP" id="MF_00399">
    <property type="entry name" value="DbsD"/>
    <property type="match status" value="1"/>
</dbReference>
<dbReference type="SUPFAM" id="SSF52833">
    <property type="entry name" value="Thioredoxin-like"/>
    <property type="match status" value="1"/>
</dbReference>
<protein>
    <recommendedName>
        <fullName evidence="18">Thiol:disulfide interchange protein DsbD</fullName>
        <ecNumber evidence="18">1.8.1.8</ecNumber>
    </recommendedName>
    <alternativeName>
        <fullName evidence="18">Protein-disulfide reductase</fullName>
        <shortName evidence="18">Disulfide reductase</shortName>
    </alternativeName>
</protein>
<keyword evidence="11 18" id="KW-0560">Oxidoreductase</keyword>
<keyword evidence="8 18" id="KW-0201">Cytochrome c-type biogenesis</keyword>
<dbReference type="PANTHER" id="PTHR32234">
    <property type="entry name" value="THIOL:DISULFIDE INTERCHANGE PROTEIN DSBD"/>
    <property type="match status" value="1"/>
</dbReference>
<evidence type="ECO:0000256" key="13">
    <source>
        <dbReference type="ARBA" id="ARBA00023136"/>
    </source>
</evidence>
<dbReference type="SUPFAM" id="SSF74863">
    <property type="entry name" value="Thiol:disulfide interchange protein DsbD, N-terminal domain (DsbD-alpha)"/>
    <property type="match status" value="1"/>
</dbReference>
<evidence type="ECO:0000256" key="14">
    <source>
        <dbReference type="ARBA" id="ARBA00023157"/>
    </source>
</evidence>
<feature type="disulfide bond" description="Redox-active" evidence="18">
    <location>
        <begin position="524"/>
        <end position="527"/>
    </location>
</feature>
<dbReference type="Pfam" id="PF02683">
    <property type="entry name" value="DsbD_TM"/>
    <property type="match status" value="1"/>
</dbReference>
<feature type="domain" description="Thioredoxin" evidence="19">
    <location>
        <begin position="464"/>
        <end position="609"/>
    </location>
</feature>
<dbReference type="GO" id="GO:0017004">
    <property type="term" value="P:cytochrome complex assembly"/>
    <property type="evidence" value="ECO:0007669"/>
    <property type="project" value="UniProtKB-UniRule"/>
</dbReference>
<dbReference type="NCBIfam" id="NF001419">
    <property type="entry name" value="PRK00293.1"/>
    <property type="match status" value="1"/>
</dbReference>
<dbReference type="InterPro" id="IPR022910">
    <property type="entry name" value="Thiol_diS_interchange_DbsD"/>
</dbReference>
<dbReference type="InterPro" id="IPR035671">
    <property type="entry name" value="DsbD_gamma"/>
</dbReference>
<dbReference type="CDD" id="cd02953">
    <property type="entry name" value="DsbDgamma"/>
    <property type="match status" value="1"/>
</dbReference>
<dbReference type="PANTHER" id="PTHR32234:SF0">
    <property type="entry name" value="THIOL:DISULFIDE INTERCHANGE PROTEIN DSBD"/>
    <property type="match status" value="1"/>
</dbReference>
<evidence type="ECO:0000256" key="3">
    <source>
        <dbReference type="ARBA" id="ARBA00022448"/>
    </source>
</evidence>
<dbReference type="Pfam" id="PF11412">
    <property type="entry name" value="DsbD_N"/>
    <property type="match status" value="1"/>
</dbReference>
<evidence type="ECO:0000256" key="18">
    <source>
        <dbReference type="HAMAP-Rule" id="MF_00399"/>
    </source>
</evidence>
<dbReference type="Gene3D" id="2.60.40.1250">
    <property type="entry name" value="Thiol:disulfide interchange protein DsbD, N-terminal domain"/>
    <property type="match status" value="1"/>
</dbReference>
<evidence type="ECO:0000256" key="12">
    <source>
        <dbReference type="ARBA" id="ARBA00023027"/>
    </source>
</evidence>
<gene>
    <name evidence="18 20" type="primary">dsbD</name>
    <name evidence="20" type="ORF">NNL22_07490</name>
</gene>
<feature type="transmembrane region" description="Helical" evidence="18">
    <location>
        <begin position="383"/>
        <end position="403"/>
    </location>
</feature>
<dbReference type="GO" id="GO:0005886">
    <property type="term" value="C:plasma membrane"/>
    <property type="evidence" value="ECO:0007669"/>
    <property type="project" value="UniProtKB-SubCell"/>
</dbReference>
<keyword evidence="3 18" id="KW-0813">Transport</keyword>
<keyword evidence="7 18" id="KW-0732">Signal</keyword>
<dbReference type="InterPro" id="IPR013766">
    <property type="entry name" value="Thioredoxin_domain"/>
</dbReference>
<dbReference type="EC" id="1.8.1.8" evidence="18"/>
<dbReference type="GO" id="GO:0009055">
    <property type="term" value="F:electron transfer activity"/>
    <property type="evidence" value="ECO:0007669"/>
    <property type="project" value="UniProtKB-UniRule"/>
</dbReference>
<evidence type="ECO:0000256" key="11">
    <source>
        <dbReference type="ARBA" id="ARBA00023002"/>
    </source>
</evidence>
<dbReference type="GO" id="GO:0045454">
    <property type="term" value="P:cell redox homeostasis"/>
    <property type="evidence" value="ECO:0007669"/>
    <property type="project" value="TreeGrafter"/>
</dbReference>
<dbReference type="PROSITE" id="PS51352">
    <property type="entry name" value="THIOREDOXIN_2"/>
    <property type="match status" value="1"/>
</dbReference>
<evidence type="ECO:0000256" key="1">
    <source>
        <dbReference type="ARBA" id="ARBA00004429"/>
    </source>
</evidence>
<feature type="transmembrane region" description="Helical" evidence="18">
    <location>
        <begin position="235"/>
        <end position="257"/>
    </location>
</feature>
<keyword evidence="21" id="KW-1185">Reference proteome</keyword>
<evidence type="ECO:0000256" key="7">
    <source>
        <dbReference type="ARBA" id="ARBA00022729"/>
    </source>
</evidence>
<organism evidence="20 21">
    <name type="scientific">Alkalimarinus sediminis</name>
    <dbReference type="NCBI Taxonomy" id="1632866"/>
    <lineage>
        <taxon>Bacteria</taxon>
        <taxon>Pseudomonadati</taxon>
        <taxon>Pseudomonadota</taxon>
        <taxon>Gammaproteobacteria</taxon>
        <taxon>Alteromonadales</taxon>
        <taxon>Alteromonadaceae</taxon>
        <taxon>Alkalimarinus</taxon>
    </lineage>
</organism>
<keyword evidence="9 18" id="KW-0249">Electron transport</keyword>
<evidence type="ECO:0000256" key="17">
    <source>
        <dbReference type="ARBA" id="ARBA00047804"/>
    </source>
</evidence>
<feature type="transmembrane region" description="Helical" evidence="18">
    <location>
        <begin position="269"/>
        <end position="293"/>
    </location>
</feature>
<feature type="transmembrane region" description="Helical" evidence="18">
    <location>
        <begin position="314"/>
        <end position="342"/>
    </location>
</feature>
<dbReference type="RefSeq" id="WP_251811834.1">
    <property type="nucleotide sequence ID" value="NZ_CP101527.1"/>
</dbReference>
<dbReference type="InterPro" id="IPR036249">
    <property type="entry name" value="Thioredoxin-like_sf"/>
</dbReference>